<comment type="caution">
    <text evidence="5">The sequence shown here is derived from an EMBL/GenBank/DDBJ whole genome shotgun (WGS) entry which is preliminary data.</text>
</comment>
<name>A0A4R7JSQ9_9GAMM</name>
<dbReference type="GO" id="GO:0008813">
    <property type="term" value="F:chorismate lyase activity"/>
    <property type="evidence" value="ECO:0007669"/>
    <property type="project" value="UniProtKB-UniRule"/>
</dbReference>
<dbReference type="InterPro" id="IPR028978">
    <property type="entry name" value="Chorismate_lyase_/UTRA_dom_sf"/>
</dbReference>
<dbReference type="HAMAP" id="MF_01632">
    <property type="entry name" value="UbiC"/>
    <property type="match status" value="1"/>
</dbReference>
<organism evidence="5 6">
    <name type="scientific">Halospina denitrificans</name>
    <dbReference type="NCBI Taxonomy" id="332522"/>
    <lineage>
        <taxon>Bacteria</taxon>
        <taxon>Pseudomonadati</taxon>
        <taxon>Pseudomonadota</taxon>
        <taxon>Gammaproteobacteria</taxon>
        <taxon>Halospina</taxon>
    </lineage>
</organism>
<feature type="binding site" evidence="4">
    <location>
        <position position="108"/>
    </location>
    <ligand>
        <name>substrate</name>
    </ligand>
</feature>
<dbReference type="Pfam" id="PF04345">
    <property type="entry name" value="Chor_lyase"/>
    <property type="match status" value="1"/>
</dbReference>
<dbReference type="GO" id="GO:0042866">
    <property type="term" value="P:pyruvate biosynthetic process"/>
    <property type="evidence" value="ECO:0007669"/>
    <property type="project" value="UniProtKB-UniRule"/>
</dbReference>
<proteinExistence type="inferred from homology"/>
<comment type="pathway">
    <text evidence="4">Cofactor biosynthesis; ubiquinone biosynthesis.</text>
</comment>
<dbReference type="Proteomes" id="UP000295830">
    <property type="component" value="Unassembled WGS sequence"/>
</dbReference>
<protein>
    <recommendedName>
        <fullName evidence="4">Probable chorismate pyruvate-lyase</fullName>
        <shortName evidence="4">CL</shortName>
        <shortName evidence="4">CPL</shortName>
        <ecNumber evidence="4">4.1.3.40</ecNumber>
    </recommendedName>
</protein>
<dbReference type="EC" id="4.1.3.40" evidence="4"/>
<dbReference type="PANTHER" id="PTHR38683:SF1">
    <property type="entry name" value="CHORISMATE PYRUVATE-LYASE"/>
    <property type="match status" value="1"/>
</dbReference>
<evidence type="ECO:0000256" key="4">
    <source>
        <dbReference type="HAMAP-Rule" id="MF_01632"/>
    </source>
</evidence>
<dbReference type="GO" id="GO:0005829">
    <property type="term" value="C:cytosol"/>
    <property type="evidence" value="ECO:0007669"/>
    <property type="project" value="TreeGrafter"/>
</dbReference>
<keyword evidence="1 4" id="KW-0963">Cytoplasm</keyword>
<dbReference type="EMBL" id="SOAX01000004">
    <property type="protein sequence ID" value="TDT40333.1"/>
    <property type="molecule type" value="Genomic_DNA"/>
</dbReference>
<reference evidence="5 6" key="1">
    <citation type="submission" date="2019-03" db="EMBL/GenBank/DDBJ databases">
        <title>Genomic Encyclopedia of Type Strains, Phase IV (KMG-IV): sequencing the most valuable type-strain genomes for metagenomic binning, comparative biology and taxonomic classification.</title>
        <authorList>
            <person name="Goeker M."/>
        </authorList>
    </citation>
    <scope>NUCLEOTIDE SEQUENCE [LARGE SCALE GENOMIC DNA]</scope>
    <source>
        <strain evidence="5 6">DSM 15505</strain>
    </source>
</reference>
<evidence type="ECO:0000256" key="2">
    <source>
        <dbReference type="ARBA" id="ARBA00022688"/>
    </source>
</evidence>
<feature type="binding site" evidence="4">
    <location>
        <position position="70"/>
    </location>
    <ligand>
        <name>substrate</name>
    </ligand>
</feature>
<keyword evidence="6" id="KW-1185">Reference proteome</keyword>
<evidence type="ECO:0000256" key="3">
    <source>
        <dbReference type="ARBA" id="ARBA00023239"/>
    </source>
</evidence>
<comment type="subcellular location">
    <subcellularLocation>
        <location evidence="4">Cytoplasm</location>
    </subcellularLocation>
</comment>
<evidence type="ECO:0000256" key="1">
    <source>
        <dbReference type="ARBA" id="ARBA00022490"/>
    </source>
</evidence>
<keyword evidence="3 4" id="KW-0456">Lyase</keyword>
<evidence type="ECO:0000313" key="6">
    <source>
        <dbReference type="Proteomes" id="UP000295830"/>
    </source>
</evidence>
<dbReference type="GO" id="GO:0006744">
    <property type="term" value="P:ubiquinone biosynthetic process"/>
    <property type="evidence" value="ECO:0007669"/>
    <property type="project" value="UniProtKB-UniRule"/>
</dbReference>
<gene>
    <name evidence="4" type="primary">ubiC</name>
    <name evidence="5" type="ORF">DES49_2099</name>
</gene>
<keyword evidence="4" id="KW-0670">Pyruvate</keyword>
<evidence type="ECO:0000313" key="5">
    <source>
        <dbReference type="EMBL" id="TDT40333.1"/>
    </source>
</evidence>
<sequence length="183" mass="20989">MFSGFRPLPCYRISHPERRVVRHPGSLTRLLRGFSRERFNVEVLAEGITRPQASEALALGMPPRQLAWIREVHLCGDGCPWVRARTVIPVQSLRGPALALKQLGNRPLGTALFGARPWQRRDFQCGTITAPNRQRAMLARRSRFRRGPCTLLVTECFLPQLWQDTRTLPMRSHPIHSDRIRPL</sequence>
<dbReference type="RefSeq" id="WP_133736340.1">
    <property type="nucleotide sequence ID" value="NZ_SOAX01000004.1"/>
</dbReference>
<dbReference type="AlphaFoldDB" id="A0A4R7JSQ9"/>
<accession>A0A4R7JSQ9</accession>
<comment type="catalytic activity">
    <reaction evidence="4">
        <text>chorismate = 4-hydroxybenzoate + pyruvate</text>
        <dbReference type="Rhea" id="RHEA:16505"/>
        <dbReference type="ChEBI" id="CHEBI:15361"/>
        <dbReference type="ChEBI" id="CHEBI:17879"/>
        <dbReference type="ChEBI" id="CHEBI:29748"/>
        <dbReference type="EC" id="4.1.3.40"/>
    </reaction>
</comment>
<dbReference type="Gene3D" id="3.40.1410.10">
    <property type="entry name" value="Chorismate lyase-like"/>
    <property type="match status" value="1"/>
</dbReference>
<dbReference type="InterPro" id="IPR007440">
    <property type="entry name" value="Chorismate--pyruvate_lyase"/>
</dbReference>
<comment type="function">
    <text evidence="4">Removes the pyruvyl group from chorismate, with concomitant aromatization of the ring, to provide 4-hydroxybenzoate (4HB) for the ubiquinone pathway.</text>
</comment>
<dbReference type="SUPFAM" id="SSF64288">
    <property type="entry name" value="Chorismate lyase-like"/>
    <property type="match status" value="1"/>
</dbReference>
<dbReference type="PANTHER" id="PTHR38683">
    <property type="entry name" value="CHORISMATE PYRUVATE-LYASE"/>
    <property type="match status" value="1"/>
</dbReference>
<dbReference type="UniPathway" id="UPA00232"/>
<feature type="binding site" evidence="4">
    <location>
        <position position="155"/>
    </location>
    <ligand>
        <name>substrate</name>
    </ligand>
</feature>
<comment type="caution">
    <text evidence="4">Lacks conserved residue(s) required for the propagation of feature annotation.</text>
</comment>
<keyword evidence="2 4" id="KW-0831">Ubiquinone biosynthesis</keyword>
<comment type="similarity">
    <text evidence="4">Belongs to the UbiC family.</text>
</comment>
<dbReference type="OrthoDB" id="9789493at2"/>